<feature type="transmembrane region" description="Helical" evidence="6">
    <location>
        <begin position="300"/>
        <end position="319"/>
    </location>
</feature>
<evidence type="ECO:0000256" key="3">
    <source>
        <dbReference type="ARBA" id="ARBA00022989"/>
    </source>
</evidence>
<feature type="transmembrane region" description="Helical" evidence="6">
    <location>
        <begin position="388"/>
        <end position="406"/>
    </location>
</feature>
<evidence type="ECO:0000313" key="7">
    <source>
        <dbReference type="EMBL" id="KAK8775865.1"/>
    </source>
</evidence>
<evidence type="ECO:0000256" key="5">
    <source>
        <dbReference type="SAM" id="MobiDB-lite"/>
    </source>
</evidence>
<feature type="transmembrane region" description="Helical" evidence="6">
    <location>
        <begin position="215"/>
        <end position="233"/>
    </location>
</feature>
<keyword evidence="3 6" id="KW-1133">Transmembrane helix</keyword>
<feature type="transmembrane region" description="Helical" evidence="6">
    <location>
        <begin position="274"/>
        <end position="294"/>
    </location>
</feature>
<keyword evidence="4 6" id="KW-0472">Membrane</keyword>
<proteinExistence type="predicted"/>
<dbReference type="SUPFAM" id="SSF103473">
    <property type="entry name" value="MFS general substrate transporter"/>
    <property type="match status" value="1"/>
</dbReference>
<feature type="transmembrane region" description="Helical" evidence="6">
    <location>
        <begin position="182"/>
        <end position="203"/>
    </location>
</feature>
<dbReference type="PANTHER" id="PTHR24064">
    <property type="entry name" value="SOLUTE CARRIER FAMILY 22 MEMBER"/>
    <property type="match status" value="1"/>
</dbReference>
<comment type="caution">
    <text evidence="7">The sequence shown here is derived from an EMBL/GenBank/DDBJ whole genome shotgun (WGS) entry which is preliminary data.</text>
</comment>
<accession>A0AAQ4EM60</accession>
<feature type="transmembrane region" description="Helical" evidence="6">
    <location>
        <begin position="469"/>
        <end position="493"/>
    </location>
</feature>
<dbReference type="Gene3D" id="1.20.1250.20">
    <property type="entry name" value="MFS general substrate transporter like domains"/>
    <property type="match status" value="1"/>
</dbReference>
<evidence type="ECO:0000256" key="2">
    <source>
        <dbReference type="ARBA" id="ARBA00022692"/>
    </source>
</evidence>
<sequence>MTVCFNPSRTGINEGTQPETFTLVDSSMCQDTIAPSGESNFQPATSNTNLPPRRAFPSTSAQVPFDLDRILGNGIFQWLIVAFTHVSATLVIMHHMSAQTFLIPVDHWCRPPRGANISVDQWKEKSIPRRPDGSYSQCSMYDPVALERNGTRVEVACDEWEYDLLPGATTIVSQWNLVCDRAWYVTVAFVYNRVGVVIMVLFFGQISDRIGRLPAVYICTVISVASAGTSMVAQTFLEFVVARILLAASLSVLDMAMVVVLFESSGDKYKERYFCLVMTAVSVASLIAQGLSLASTDYRAVNLVSFFLTFALLPGLCLLNESLCWLLVSNNTDQAERVVQRAAAWNHHQVDGESLFFTVSSFPASSLLPRMNCVSFLTTREIRKRTSALCWIWFNLMLALYGMGLTGRPSSVWHAAFLAVMRTASVILTWMLLSASARKSLLSLALPLTCCLVLLYGCLRPLDEGGLTWVVGEIIMCTLLGEAMIVVIFTLELYPTVVRCTGSSFTYFCGQLGATLGPLLSQLQLQVSPTAASLLCFLMIFSAIFSIRLLPETKHRMMLQTLEDLGP</sequence>
<feature type="transmembrane region" description="Helical" evidence="6">
    <location>
        <begin position="531"/>
        <end position="550"/>
    </location>
</feature>
<gene>
    <name evidence="7" type="ORF">V5799_030790</name>
</gene>
<comment type="subcellular location">
    <subcellularLocation>
        <location evidence="1">Membrane</location>
        <topology evidence="1">Multi-pass membrane protein</topology>
    </subcellularLocation>
</comment>
<evidence type="ECO:0000313" key="8">
    <source>
        <dbReference type="Proteomes" id="UP001321473"/>
    </source>
</evidence>
<dbReference type="GO" id="GO:0016020">
    <property type="term" value="C:membrane"/>
    <property type="evidence" value="ECO:0007669"/>
    <property type="project" value="UniProtKB-SubCell"/>
</dbReference>
<dbReference type="InterPro" id="IPR005828">
    <property type="entry name" value="MFS_sugar_transport-like"/>
</dbReference>
<keyword evidence="2 6" id="KW-0812">Transmembrane</keyword>
<evidence type="ECO:0000256" key="1">
    <source>
        <dbReference type="ARBA" id="ARBA00004141"/>
    </source>
</evidence>
<feature type="transmembrane region" description="Helical" evidence="6">
    <location>
        <begin position="440"/>
        <end position="457"/>
    </location>
</feature>
<dbReference type="InterPro" id="IPR036259">
    <property type="entry name" value="MFS_trans_sf"/>
</dbReference>
<keyword evidence="8" id="KW-1185">Reference proteome</keyword>
<feature type="transmembrane region" description="Helical" evidence="6">
    <location>
        <begin position="239"/>
        <end position="262"/>
    </location>
</feature>
<feature type="transmembrane region" description="Helical" evidence="6">
    <location>
        <begin position="505"/>
        <end position="525"/>
    </location>
</feature>
<dbReference type="AlphaFoldDB" id="A0AAQ4EM60"/>
<dbReference type="Proteomes" id="UP001321473">
    <property type="component" value="Unassembled WGS sequence"/>
</dbReference>
<feature type="transmembrane region" description="Helical" evidence="6">
    <location>
        <begin position="412"/>
        <end position="433"/>
    </location>
</feature>
<organism evidence="7 8">
    <name type="scientific">Amblyomma americanum</name>
    <name type="common">Lone star tick</name>
    <dbReference type="NCBI Taxonomy" id="6943"/>
    <lineage>
        <taxon>Eukaryota</taxon>
        <taxon>Metazoa</taxon>
        <taxon>Ecdysozoa</taxon>
        <taxon>Arthropoda</taxon>
        <taxon>Chelicerata</taxon>
        <taxon>Arachnida</taxon>
        <taxon>Acari</taxon>
        <taxon>Parasitiformes</taxon>
        <taxon>Ixodida</taxon>
        <taxon>Ixodoidea</taxon>
        <taxon>Ixodidae</taxon>
        <taxon>Amblyomminae</taxon>
        <taxon>Amblyomma</taxon>
    </lineage>
</organism>
<name>A0AAQ4EM60_AMBAM</name>
<feature type="compositionally biased region" description="Polar residues" evidence="5">
    <location>
        <begin position="37"/>
        <end position="50"/>
    </location>
</feature>
<reference evidence="7 8" key="1">
    <citation type="journal article" date="2023" name="Arcadia Sci">
        <title>De novo assembly of a long-read Amblyomma americanum tick genome.</title>
        <authorList>
            <person name="Chou S."/>
            <person name="Poskanzer K.E."/>
            <person name="Rollins M."/>
            <person name="Thuy-Boun P.S."/>
        </authorList>
    </citation>
    <scope>NUCLEOTIDE SEQUENCE [LARGE SCALE GENOMIC DNA]</scope>
    <source>
        <strain evidence="7">F_SG_1</strain>
        <tissue evidence="7">Salivary glands</tissue>
    </source>
</reference>
<protein>
    <submittedName>
        <fullName evidence="7">Uncharacterized protein</fullName>
    </submittedName>
</protein>
<dbReference type="Pfam" id="PF00083">
    <property type="entry name" value="Sugar_tr"/>
    <property type="match status" value="1"/>
</dbReference>
<evidence type="ECO:0000256" key="4">
    <source>
        <dbReference type="ARBA" id="ARBA00023136"/>
    </source>
</evidence>
<dbReference type="GO" id="GO:0022857">
    <property type="term" value="F:transmembrane transporter activity"/>
    <property type="evidence" value="ECO:0007669"/>
    <property type="project" value="InterPro"/>
</dbReference>
<dbReference type="EMBL" id="JARKHS020013614">
    <property type="protein sequence ID" value="KAK8775865.1"/>
    <property type="molecule type" value="Genomic_DNA"/>
</dbReference>
<feature type="region of interest" description="Disordered" evidence="5">
    <location>
        <begin position="36"/>
        <end position="55"/>
    </location>
</feature>
<evidence type="ECO:0000256" key="6">
    <source>
        <dbReference type="SAM" id="Phobius"/>
    </source>
</evidence>